<evidence type="ECO:0000256" key="1">
    <source>
        <dbReference type="ARBA" id="ARBA00022679"/>
    </source>
</evidence>
<dbReference type="SUPFAM" id="SSF53335">
    <property type="entry name" value="S-adenosyl-L-methionine-dependent methyltransferases"/>
    <property type="match status" value="1"/>
</dbReference>
<protein>
    <submittedName>
        <fullName evidence="3">Methyltransferase domain-containing protein</fullName>
    </submittedName>
</protein>
<sequence length="244" mass="27214">MYSDADAAALYDILNPWGPSDDFYLSHVMASTSVLDVGCGTGMLLHRARERGHTGRLCGIDPDDASLDRARTRDDITWVEGRAEDMEWERKFELTIMASNAFQVFVTNDQLHSALSAIRRALTPGGKFVFGTRNPLVRAWEGWTPEHATDVVDHRGRALRVSHYVESVNGDVVTFTETTATREGETLRVDAGSLRFLDTENLDEFLHEAGLEVEVRYGDWSRAPFTATSDNIVTVARPRPVTVV</sequence>
<dbReference type="Proteomes" id="UP000467124">
    <property type="component" value="Unassembled WGS sequence"/>
</dbReference>
<gene>
    <name evidence="3" type="ORF">GTW20_21855</name>
</gene>
<dbReference type="PANTHER" id="PTHR43861">
    <property type="entry name" value="TRANS-ACONITATE 2-METHYLTRANSFERASE-RELATED"/>
    <property type="match status" value="1"/>
</dbReference>
<keyword evidence="1 3" id="KW-0808">Transferase</keyword>
<evidence type="ECO:0000313" key="3">
    <source>
        <dbReference type="EMBL" id="MYR34827.1"/>
    </source>
</evidence>
<comment type="caution">
    <text evidence="3">The sequence shown here is derived from an EMBL/GenBank/DDBJ whole genome shotgun (WGS) entry which is preliminary data.</text>
</comment>
<dbReference type="CDD" id="cd02440">
    <property type="entry name" value="AdoMet_MTases"/>
    <property type="match status" value="1"/>
</dbReference>
<dbReference type="InterPro" id="IPR041698">
    <property type="entry name" value="Methyltransf_25"/>
</dbReference>
<organism evidence="3 4">
    <name type="scientific">Nocardiopsis alba</name>
    <dbReference type="NCBI Taxonomy" id="53437"/>
    <lineage>
        <taxon>Bacteria</taxon>
        <taxon>Bacillati</taxon>
        <taxon>Actinomycetota</taxon>
        <taxon>Actinomycetes</taxon>
        <taxon>Streptosporangiales</taxon>
        <taxon>Nocardiopsidaceae</taxon>
        <taxon>Nocardiopsis</taxon>
    </lineage>
</organism>
<dbReference type="GO" id="GO:0008168">
    <property type="term" value="F:methyltransferase activity"/>
    <property type="evidence" value="ECO:0007669"/>
    <property type="project" value="UniProtKB-KW"/>
</dbReference>
<feature type="domain" description="Methyltransferase" evidence="2">
    <location>
        <begin position="34"/>
        <end position="126"/>
    </location>
</feature>
<dbReference type="AlphaFoldDB" id="A0A7K2IYC5"/>
<name>A0A7K2IYC5_9ACTN</name>
<evidence type="ECO:0000313" key="4">
    <source>
        <dbReference type="Proteomes" id="UP000467124"/>
    </source>
</evidence>
<evidence type="ECO:0000259" key="2">
    <source>
        <dbReference type="Pfam" id="PF13649"/>
    </source>
</evidence>
<proteinExistence type="predicted"/>
<dbReference type="InterPro" id="IPR029063">
    <property type="entry name" value="SAM-dependent_MTases_sf"/>
</dbReference>
<dbReference type="EMBL" id="WWHY01000001">
    <property type="protein sequence ID" value="MYR34827.1"/>
    <property type="molecule type" value="Genomic_DNA"/>
</dbReference>
<reference evidence="3 4" key="1">
    <citation type="journal article" date="2019" name="Nat. Commun.">
        <title>The antimicrobial potential of Streptomyces from insect microbiomes.</title>
        <authorList>
            <person name="Chevrette M.G."/>
            <person name="Carlson C.M."/>
            <person name="Ortega H.E."/>
            <person name="Thomas C."/>
            <person name="Ananiev G.E."/>
            <person name="Barns K.J."/>
            <person name="Book A.J."/>
            <person name="Cagnazzo J."/>
            <person name="Carlos C."/>
            <person name="Flanigan W."/>
            <person name="Grubbs K.J."/>
            <person name="Horn H.A."/>
            <person name="Hoffmann F.M."/>
            <person name="Klassen J.L."/>
            <person name="Knack J.J."/>
            <person name="Lewin G.R."/>
            <person name="McDonald B.R."/>
            <person name="Muller L."/>
            <person name="Melo W.G.P."/>
            <person name="Pinto-Tomas A.A."/>
            <person name="Schmitz A."/>
            <person name="Wendt-Pienkowski E."/>
            <person name="Wildman S."/>
            <person name="Zhao M."/>
            <person name="Zhang F."/>
            <person name="Bugni T.S."/>
            <person name="Andes D.R."/>
            <person name="Pupo M.T."/>
            <person name="Currie C.R."/>
        </authorList>
    </citation>
    <scope>NUCLEOTIDE SEQUENCE [LARGE SCALE GENOMIC DNA]</scope>
    <source>
        <strain evidence="3 4">SID5840</strain>
    </source>
</reference>
<accession>A0A7K2IYC5</accession>
<dbReference type="Gene3D" id="3.40.50.150">
    <property type="entry name" value="Vaccinia Virus protein VP39"/>
    <property type="match status" value="1"/>
</dbReference>
<dbReference type="GO" id="GO:0032259">
    <property type="term" value="P:methylation"/>
    <property type="evidence" value="ECO:0007669"/>
    <property type="project" value="UniProtKB-KW"/>
</dbReference>
<keyword evidence="3" id="KW-0489">Methyltransferase</keyword>
<dbReference type="RefSeq" id="WP_161112535.1">
    <property type="nucleotide sequence ID" value="NZ_WWHY01000001.1"/>
</dbReference>
<dbReference type="Pfam" id="PF13649">
    <property type="entry name" value="Methyltransf_25"/>
    <property type="match status" value="1"/>
</dbReference>